<dbReference type="RefSeq" id="WP_225235239.1">
    <property type="nucleotide sequence ID" value="NZ_JBAPLV010000011.1"/>
</dbReference>
<dbReference type="Pfam" id="PF08281">
    <property type="entry name" value="Sigma70_r4_2"/>
    <property type="match status" value="1"/>
</dbReference>
<dbReference type="Proteomes" id="UP001373496">
    <property type="component" value="Unassembled WGS sequence"/>
</dbReference>
<dbReference type="InterPro" id="IPR046531">
    <property type="entry name" value="DUF6596"/>
</dbReference>
<dbReference type="EMBL" id="JBAPLV010000011">
    <property type="protein sequence ID" value="MEI4279045.1"/>
    <property type="molecule type" value="Genomic_DNA"/>
</dbReference>
<dbReference type="InterPro" id="IPR013249">
    <property type="entry name" value="RNA_pol_sigma70_r4_t2"/>
</dbReference>
<evidence type="ECO:0000259" key="5">
    <source>
        <dbReference type="Pfam" id="PF04542"/>
    </source>
</evidence>
<dbReference type="PANTHER" id="PTHR47756">
    <property type="entry name" value="BLL6612 PROTEIN-RELATED"/>
    <property type="match status" value="1"/>
</dbReference>
<keyword evidence="4" id="KW-0804">Transcription</keyword>
<dbReference type="Gene3D" id="1.10.10.10">
    <property type="entry name" value="Winged helix-like DNA-binding domain superfamily/Winged helix DNA-binding domain"/>
    <property type="match status" value="1"/>
</dbReference>
<comment type="similarity">
    <text evidence="1">Belongs to the sigma-70 factor family. ECF subfamily.</text>
</comment>
<keyword evidence="3" id="KW-0731">Sigma factor</keyword>
<dbReference type="InterPro" id="IPR007627">
    <property type="entry name" value="RNA_pol_sigma70_r2"/>
</dbReference>
<sequence length="391" mass="42149">MSPLEQVFREAHGRAVAVLARQLGDLDLAEEAVAEAFAVAAATWPDRGTPPSPVGWVITTARHKAVDRLRREAVGTAKLAEVARLQAGPGQEEVGAVRDDQLRLLFTCCHPALAPESRVALTLRMVGGLTTPEIARAFLVPEATMAARITRAKHKIAKARIPYRVPAEADLPARWASVLAVVHLVGTEAHSPATGTEPTRPDLAADAIRLARLLVALRPDEPEARGLLALLLLTASRAPARARPLDRQDRSLWDRAQVEEGQELVRQCLRVGRPGTHQVQAAIAAVHADAATWADTDWAQVVALYDLLPATPVVALNRAVAVAELDGPSVGLALVDRVDLDRSPVLHAVRADLLRRLDRVDEARAAYDAALARTQNTAEQADLHRRRAALP</sequence>
<accession>A0ABU8E8T5</accession>
<evidence type="ECO:0000256" key="3">
    <source>
        <dbReference type="ARBA" id="ARBA00023082"/>
    </source>
</evidence>
<dbReference type="SUPFAM" id="SSF88946">
    <property type="entry name" value="Sigma2 domain of RNA polymerase sigma factors"/>
    <property type="match status" value="1"/>
</dbReference>
<organism evidence="8 9">
    <name type="scientific">Klenkia terrae</name>
    <dbReference type="NCBI Taxonomy" id="1052259"/>
    <lineage>
        <taxon>Bacteria</taxon>
        <taxon>Bacillati</taxon>
        <taxon>Actinomycetota</taxon>
        <taxon>Actinomycetes</taxon>
        <taxon>Geodermatophilales</taxon>
        <taxon>Geodermatophilaceae</taxon>
        <taxon>Klenkia</taxon>
    </lineage>
</organism>
<feature type="domain" description="RNA polymerase sigma factor 70 region 4 type 2" evidence="6">
    <location>
        <begin position="105"/>
        <end position="155"/>
    </location>
</feature>
<comment type="caution">
    <text evidence="8">The sequence shown here is derived from an EMBL/GenBank/DDBJ whole genome shotgun (WGS) entry which is preliminary data.</text>
</comment>
<protein>
    <submittedName>
        <fullName evidence="8">DUF6596 domain-containing protein</fullName>
    </submittedName>
</protein>
<keyword evidence="2" id="KW-0805">Transcription regulation</keyword>
<dbReference type="Gene3D" id="1.10.1740.10">
    <property type="match status" value="1"/>
</dbReference>
<dbReference type="InterPro" id="IPR036388">
    <property type="entry name" value="WH-like_DNA-bd_sf"/>
</dbReference>
<dbReference type="InterPro" id="IPR013324">
    <property type="entry name" value="RNA_pol_sigma_r3/r4-like"/>
</dbReference>
<dbReference type="Pfam" id="PF04542">
    <property type="entry name" value="Sigma70_r2"/>
    <property type="match status" value="1"/>
</dbReference>
<gene>
    <name evidence="8" type="ORF">UXQ13_11275</name>
</gene>
<evidence type="ECO:0000313" key="8">
    <source>
        <dbReference type="EMBL" id="MEI4279045.1"/>
    </source>
</evidence>
<dbReference type="Pfam" id="PF20239">
    <property type="entry name" value="DUF6596"/>
    <property type="match status" value="1"/>
</dbReference>
<evidence type="ECO:0000256" key="1">
    <source>
        <dbReference type="ARBA" id="ARBA00010641"/>
    </source>
</evidence>
<evidence type="ECO:0000313" key="9">
    <source>
        <dbReference type="Proteomes" id="UP001373496"/>
    </source>
</evidence>
<name>A0ABU8E8T5_9ACTN</name>
<evidence type="ECO:0000256" key="2">
    <source>
        <dbReference type="ARBA" id="ARBA00023015"/>
    </source>
</evidence>
<keyword evidence="9" id="KW-1185">Reference proteome</keyword>
<dbReference type="PANTHER" id="PTHR47756:SF2">
    <property type="entry name" value="BLL6612 PROTEIN"/>
    <property type="match status" value="1"/>
</dbReference>
<evidence type="ECO:0000259" key="6">
    <source>
        <dbReference type="Pfam" id="PF08281"/>
    </source>
</evidence>
<evidence type="ECO:0000259" key="7">
    <source>
        <dbReference type="Pfam" id="PF20239"/>
    </source>
</evidence>
<dbReference type="SUPFAM" id="SSF88659">
    <property type="entry name" value="Sigma3 and sigma4 domains of RNA polymerase sigma factors"/>
    <property type="match status" value="1"/>
</dbReference>
<proteinExistence type="inferred from homology"/>
<evidence type="ECO:0000256" key="4">
    <source>
        <dbReference type="ARBA" id="ARBA00023163"/>
    </source>
</evidence>
<feature type="domain" description="RNA polymerase sigma-70 region 2" evidence="5">
    <location>
        <begin position="9"/>
        <end position="73"/>
    </location>
</feature>
<dbReference type="InterPro" id="IPR013325">
    <property type="entry name" value="RNA_pol_sigma_r2"/>
</dbReference>
<feature type="domain" description="DUF6596" evidence="7">
    <location>
        <begin position="174"/>
        <end position="268"/>
    </location>
</feature>
<reference evidence="8 9" key="1">
    <citation type="submission" date="2024-03" db="EMBL/GenBank/DDBJ databases">
        <title>Draft genome sequence of Klenkia terrae.</title>
        <authorList>
            <person name="Duangmal K."/>
            <person name="Chantavorakit T."/>
        </authorList>
    </citation>
    <scope>NUCLEOTIDE SEQUENCE [LARGE SCALE GENOMIC DNA]</scope>
    <source>
        <strain evidence="8 9">JCM 17786</strain>
    </source>
</reference>